<evidence type="ECO:0000256" key="6">
    <source>
        <dbReference type="ARBA" id="ARBA00022729"/>
    </source>
</evidence>
<keyword evidence="9 14" id="KW-1133">Transmembrane helix</keyword>
<dbReference type="FunFam" id="3.30.430.20:FF:000008">
    <property type="entry name" value="cysteine-rich repeat secretory protein 3"/>
    <property type="match status" value="1"/>
</dbReference>
<evidence type="ECO:0000313" key="17">
    <source>
        <dbReference type="Proteomes" id="UP001370490"/>
    </source>
</evidence>
<dbReference type="GO" id="GO:0005886">
    <property type="term" value="C:plasma membrane"/>
    <property type="evidence" value="ECO:0007669"/>
    <property type="project" value="UniProtKB-SubCell"/>
</dbReference>
<reference evidence="16 17" key="1">
    <citation type="submission" date="2023-12" db="EMBL/GenBank/DDBJ databases">
        <title>A high-quality genome assembly for Dillenia turbinata (Dilleniales).</title>
        <authorList>
            <person name="Chanderbali A."/>
        </authorList>
    </citation>
    <scope>NUCLEOTIDE SEQUENCE [LARGE SCALE GENOMIC DNA]</scope>
    <source>
        <strain evidence="16">LSX21</strain>
        <tissue evidence="16">Leaf</tissue>
    </source>
</reference>
<dbReference type="PANTHER" id="PTHR32080">
    <property type="entry name" value="ANTIFUNGAL PROTEIN GINKBILOBIN-2-LIKE"/>
    <property type="match status" value="1"/>
</dbReference>
<evidence type="ECO:0000256" key="7">
    <source>
        <dbReference type="ARBA" id="ARBA00022737"/>
    </source>
</evidence>
<gene>
    <name evidence="16" type="ORF">RJ641_030141</name>
</gene>
<organism evidence="16 17">
    <name type="scientific">Dillenia turbinata</name>
    <dbReference type="NCBI Taxonomy" id="194707"/>
    <lineage>
        <taxon>Eukaryota</taxon>
        <taxon>Viridiplantae</taxon>
        <taxon>Streptophyta</taxon>
        <taxon>Embryophyta</taxon>
        <taxon>Tracheophyta</taxon>
        <taxon>Spermatophyta</taxon>
        <taxon>Magnoliopsida</taxon>
        <taxon>eudicotyledons</taxon>
        <taxon>Gunneridae</taxon>
        <taxon>Pentapetalae</taxon>
        <taxon>Dilleniales</taxon>
        <taxon>Dilleniaceae</taxon>
        <taxon>Dillenia</taxon>
    </lineage>
</organism>
<dbReference type="PANTHER" id="PTHR32080:SF36">
    <property type="entry name" value="PLASMODESMATA-LOCATED PROTEIN 1"/>
    <property type="match status" value="1"/>
</dbReference>
<dbReference type="Proteomes" id="UP001370490">
    <property type="component" value="Unassembled WGS sequence"/>
</dbReference>
<evidence type="ECO:0000256" key="11">
    <source>
        <dbReference type="ARBA" id="ARBA00023157"/>
    </source>
</evidence>
<dbReference type="PROSITE" id="PS51473">
    <property type="entry name" value="GNK2"/>
    <property type="match status" value="2"/>
</dbReference>
<dbReference type="EMBL" id="JBAMMX010000005">
    <property type="protein sequence ID" value="KAK6940610.1"/>
    <property type="molecule type" value="Genomic_DNA"/>
</dbReference>
<keyword evidence="7" id="KW-0677">Repeat</keyword>
<evidence type="ECO:0000256" key="13">
    <source>
        <dbReference type="ARBA" id="ARBA00038393"/>
    </source>
</evidence>
<keyword evidence="11" id="KW-1015">Disulfide bond</keyword>
<evidence type="ECO:0000256" key="14">
    <source>
        <dbReference type="SAM" id="Phobius"/>
    </source>
</evidence>
<comment type="caution">
    <text evidence="16">The sequence shown here is derived from an EMBL/GenBank/DDBJ whole genome shotgun (WGS) entry which is preliminary data.</text>
</comment>
<dbReference type="GO" id="GO:0046739">
    <property type="term" value="P:transport of virus in multicellular host"/>
    <property type="evidence" value="ECO:0007669"/>
    <property type="project" value="TreeGrafter"/>
</dbReference>
<keyword evidence="10 14" id="KW-0472">Membrane</keyword>
<dbReference type="CDD" id="cd23509">
    <property type="entry name" value="Gnk2-like"/>
    <property type="match status" value="2"/>
</dbReference>
<keyword evidence="2" id="KW-0813">Transport</keyword>
<evidence type="ECO:0000256" key="10">
    <source>
        <dbReference type="ARBA" id="ARBA00023136"/>
    </source>
</evidence>
<feature type="transmembrane region" description="Helical" evidence="14">
    <location>
        <begin position="268"/>
        <end position="288"/>
    </location>
</feature>
<accession>A0AAN8VUQ3</accession>
<feature type="domain" description="Gnk2-homologous" evidence="15">
    <location>
        <begin position="39"/>
        <end position="142"/>
    </location>
</feature>
<keyword evidence="8" id="KW-0965">Cell junction</keyword>
<dbReference type="FunFam" id="3.30.430.20:FF:000001">
    <property type="entry name" value="cysteine-rich repeat secretory protein 3"/>
    <property type="match status" value="1"/>
</dbReference>
<keyword evidence="5 14" id="KW-0812">Transmembrane</keyword>
<evidence type="ECO:0000313" key="16">
    <source>
        <dbReference type="EMBL" id="KAK6940610.1"/>
    </source>
</evidence>
<evidence type="ECO:0000259" key="15">
    <source>
        <dbReference type="PROSITE" id="PS51473"/>
    </source>
</evidence>
<dbReference type="Gene3D" id="3.30.430.20">
    <property type="entry name" value="Gnk2 domain, C-X8-C-X2-C motif"/>
    <property type="match status" value="2"/>
</dbReference>
<protein>
    <submittedName>
        <fullName evidence="16">Gnk2-homologous domain</fullName>
    </submittedName>
</protein>
<dbReference type="InterPro" id="IPR051378">
    <property type="entry name" value="Cell2Cell_Antifungal"/>
</dbReference>
<evidence type="ECO:0000256" key="12">
    <source>
        <dbReference type="ARBA" id="ARBA00024184"/>
    </source>
</evidence>
<comment type="subcellular location">
    <subcellularLocation>
        <location evidence="12">Cell junction</location>
        <location evidence="12">Plasmodesma</location>
    </subcellularLocation>
    <subcellularLocation>
        <location evidence="1">Cell membrane</location>
        <topology evidence="1">Single-pass type I membrane protein</topology>
    </subcellularLocation>
</comment>
<evidence type="ECO:0000256" key="2">
    <source>
        <dbReference type="ARBA" id="ARBA00022448"/>
    </source>
</evidence>
<proteinExistence type="inferred from homology"/>
<evidence type="ECO:0000256" key="3">
    <source>
        <dbReference type="ARBA" id="ARBA00022475"/>
    </source>
</evidence>
<evidence type="ECO:0000256" key="5">
    <source>
        <dbReference type="ARBA" id="ARBA00022692"/>
    </source>
</evidence>
<dbReference type="InterPro" id="IPR002902">
    <property type="entry name" value="GNK2"/>
</dbReference>
<dbReference type="GO" id="GO:0010497">
    <property type="term" value="P:plasmodesmata-mediated intercellular transport"/>
    <property type="evidence" value="ECO:0007669"/>
    <property type="project" value="UniProtKB-ARBA"/>
</dbReference>
<evidence type="ECO:0000256" key="1">
    <source>
        <dbReference type="ARBA" id="ARBA00004251"/>
    </source>
</evidence>
<dbReference type="AlphaFoldDB" id="A0AAN8VUQ3"/>
<dbReference type="InterPro" id="IPR038408">
    <property type="entry name" value="GNK2_sf"/>
</dbReference>
<keyword evidence="4" id="KW-0945">Host-virus interaction</keyword>
<keyword evidence="3" id="KW-1003">Cell membrane</keyword>
<feature type="domain" description="Gnk2-homologous" evidence="15">
    <location>
        <begin position="147"/>
        <end position="246"/>
    </location>
</feature>
<dbReference type="Pfam" id="PF01657">
    <property type="entry name" value="Stress-antifung"/>
    <property type="match status" value="2"/>
</dbReference>
<evidence type="ECO:0000256" key="9">
    <source>
        <dbReference type="ARBA" id="ARBA00022989"/>
    </source>
</evidence>
<dbReference type="GO" id="GO:0009506">
    <property type="term" value="C:plasmodesma"/>
    <property type="evidence" value="ECO:0007669"/>
    <property type="project" value="UniProtKB-SubCell"/>
</dbReference>
<keyword evidence="6" id="KW-0732">Signal</keyword>
<comment type="similarity">
    <text evidence="13">Belongs to the cysteine-rich repeat secretory protein family. Plasmodesmata-located proteins (PDLD) subfamily.</text>
</comment>
<sequence>MKTNFHNPQMGLPTKNFSLLSLSISLISITIDSTSVDYTNLVYKGCADQKFPEPSEVYTQTLKALFDSLISQSQTHNFYKTTSGSGQSAITGLFQCRGDLSTKDCSNCVNKLPETSNKVCGNTLAARVQLSGCYLRYEIEGFRTVSGTEMLFKFCGSSQVSESGFVEKRENAFQSVESGVQNSSGFYAASYESVFVLGQCEGDLGSGECGECVKSALQRAQVECGNSISAQVYLQMCYISYRYYPNGAPNDAKTSSSPGSKQDTQKTVAIVVGGVAAVGFGFICILFARTAMKKSDIKFRRSDDY</sequence>
<evidence type="ECO:0000256" key="4">
    <source>
        <dbReference type="ARBA" id="ARBA00022581"/>
    </source>
</evidence>
<keyword evidence="17" id="KW-1185">Reference proteome</keyword>
<name>A0AAN8VUQ3_9MAGN</name>
<evidence type="ECO:0000256" key="8">
    <source>
        <dbReference type="ARBA" id="ARBA00022949"/>
    </source>
</evidence>